<dbReference type="Proteomes" id="UP000696573">
    <property type="component" value="Unassembled WGS sequence"/>
</dbReference>
<sequence length="638" mass="70481">MIGQSNFTFVIPESAKPDTPPEELGVYGFTSARCFPATKAQILAAWEDIVGKTSQEDALVIYYSGHGGIAERDSEATSEKGRRRLLYLIPVDFGESKEDDWRGISDLELSKLLYRATKKTDNVTLILDCCHSTRMARAPGIVKSIDPNDYPEILKHIAKMMDEGQFDVNFHHERNPKAICVVAAAETDSAYERSFQVSNSIIQMSVLVEALDKALPGESEQNSRVSWRSIMLRIEDRLKLNCPSQSPQIEGDDLRFAFSLEKTNPHGAIPISFYSGSPMLHGGHLHGLKEKDVYGVMPFGEERLDPGKQIAEVVVDQVGPIRSLGSFTGHPLSSFDDGVKAFPKDKGLGKMAVALRCSNEYADQIRLSLQNSRFLRVSATDEDPTLATIEASNSKLLIRSHEGCGDGGDATVLLAEWQLDNLEGKNLNSWINKSVSILESLARSRHLLSMQGNTQVDSVSQQIDIEWGIVINGKTQPFSTEIVTVEEGENLYLKIRNIGKSKLWVSIFDICAESVTLLSDGSPIGHEIGEDGVYTYGEIDFMCRLVGSEMSWPDGVPKAKQMPETLVLVVTDGPIDLRGLTTSSDTPRDTNDISALRELMENLGSGGARNVPPESRRRAYLSYGIRRLFFQLKSRTSV</sequence>
<evidence type="ECO:0000313" key="4">
    <source>
        <dbReference type="Proteomes" id="UP000696573"/>
    </source>
</evidence>
<dbReference type="GO" id="GO:0006508">
    <property type="term" value="P:proteolysis"/>
    <property type="evidence" value="ECO:0007669"/>
    <property type="project" value="InterPro"/>
</dbReference>
<dbReference type="Gene3D" id="3.40.50.1460">
    <property type="match status" value="1"/>
</dbReference>
<comment type="caution">
    <text evidence="3">The sequence shown here is derived from an EMBL/GenBank/DDBJ whole genome shotgun (WGS) entry which is preliminary data.</text>
</comment>
<comment type="similarity">
    <text evidence="1">Belongs to the peptidase C14B family.</text>
</comment>
<dbReference type="AlphaFoldDB" id="A0A9N9YTU9"/>
<proteinExistence type="inferred from homology"/>
<evidence type="ECO:0000256" key="1">
    <source>
        <dbReference type="ARBA" id="ARBA00009005"/>
    </source>
</evidence>
<evidence type="ECO:0000313" key="3">
    <source>
        <dbReference type="EMBL" id="CAH0033270.1"/>
    </source>
</evidence>
<name>A0A9N9YTU9_9HYPO</name>
<dbReference type="EMBL" id="CABFNQ020000747">
    <property type="protein sequence ID" value="CAH0033270.1"/>
    <property type="molecule type" value="Genomic_DNA"/>
</dbReference>
<dbReference type="PANTHER" id="PTHR48104:SF30">
    <property type="entry name" value="METACASPASE-1"/>
    <property type="match status" value="1"/>
</dbReference>
<accession>A0A9N9YTU9</accession>
<dbReference type="OrthoDB" id="3223806at2759"/>
<dbReference type="GO" id="GO:0004197">
    <property type="term" value="F:cysteine-type endopeptidase activity"/>
    <property type="evidence" value="ECO:0007669"/>
    <property type="project" value="InterPro"/>
</dbReference>
<reference evidence="3" key="1">
    <citation type="submission" date="2021-10" db="EMBL/GenBank/DDBJ databases">
        <authorList>
            <person name="Piombo E."/>
        </authorList>
    </citation>
    <scope>NUCLEOTIDE SEQUENCE</scope>
</reference>
<dbReference type="Pfam" id="PF00656">
    <property type="entry name" value="Peptidase_C14"/>
    <property type="match status" value="1"/>
</dbReference>
<dbReference type="GO" id="GO:0005737">
    <property type="term" value="C:cytoplasm"/>
    <property type="evidence" value="ECO:0007669"/>
    <property type="project" value="TreeGrafter"/>
</dbReference>
<gene>
    <name evidence="3" type="ORF">CRHIZ90672A_00008631</name>
</gene>
<feature type="domain" description="Peptidase C14 caspase" evidence="2">
    <location>
        <begin position="27"/>
        <end position="256"/>
    </location>
</feature>
<protein>
    <recommendedName>
        <fullName evidence="2">Peptidase C14 caspase domain-containing protein</fullName>
    </recommendedName>
</protein>
<organism evidence="3 4">
    <name type="scientific">Clonostachys rhizophaga</name>
    <dbReference type="NCBI Taxonomy" id="160324"/>
    <lineage>
        <taxon>Eukaryota</taxon>
        <taxon>Fungi</taxon>
        <taxon>Dikarya</taxon>
        <taxon>Ascomycota</taxon>
        <taxon>Pezizomycotina</taxon>
        <taxon>Sordariomycetes</taxon>
        <taxon>Hypocreomycetidae</taxon>
        <taxon>Hypocreales</taxon>
        <taxon>Bionectriaceae</taxon>
        <taxon>Clonostachys</taxon>
    </lineage>
</organism>
<dbReference type="PANTHER" id="PTHR48104">
    <property type="entry name" value="METACASPASE-4"/>
    <property type="match status" value="1"/>
</dbReference>
<dbReference type="InterPro" id="IPR011600">
    <property type="entry name" value="Pept_C14_caspase"/>
</dbReference>
<keyword evidence="4" id="KW-1185">Reference proteome</keyword>
<evidence type="ECO:0000259" key="2">
    <source>
        <dbReference type="Pfam" id="PF00656"/>
    </source>
</evidence>
<dbReference type="InterPro" id="IPR050452">
    <property type="entry name" value="Metacaspase"/>
</dbReference>